<proteinExistence type="predicted"/>
<dbReference type="GO" id="GO:0004416">
    <property type="term" value="F:hydroxyacylglutathione hydrolase activity"/>
    <property type="evidence" value="ECO:0007669"/>
    <property type="project" value="UniProtKB-EC"/>
</dbReference>
<feature type="domain" description="Metallo-beta-lactamase" evidence="5">
    <location>
        <begin position="24"/>
        <end position="201"/>
    </location>
</feature>
<dbReference type="PANTHER" id="PTHR46233:SF3">
    <property type="entry name" value="HYDROXYACYLGLUTATHIONE HYDROLASE GLOC"/>
    <property type="match status" value="1"/>
</dbReference>
<evidence type="ECO:0000313" key="9">
    <source>
        <dbReference type="Proteomes" id="UP000249146"/>
    </source>
</evidence>
<dbReference type="Gene3D" id="3.60.15.10">
    <property type="entry name" value="Ribonuclease Z/Hydroxyacylglutathione hydrolase-like"/>
    <property type="match status" value="1"/>
</dbReference>
<dbReference type="EC" id="3.1.2.6" evidence="7"/>
<dbReference type="EMBL" id="QGLC01000009">
    <property type="protein sequence ID" value="RAL69654.1"/>
    <property type="molecule type" value="Genomic_DNA"/>
</dbReference>
<evidence type="ECO:0000256" key="1">
    <source>
        <dbReference type="ARBA" id="ARBA00001947"/>
    </source>
</evidence>
<dbReference type="Proteomes" id="UP000249146">
    <property type="component" value="Unassembled WGS sequence"/>
</dbReference>
<evidence type="ECO:0000256" key="2">
    <source>
        <dbReference type="ARBA" id="ARBA00022723"/>
    </source>
</evidence>
<dbReference type="GO" id="GO:0046872">
    <property type="term" value="F:metal ion binding"/>
    <property type="evidence" value="ECO:0007669"/>
    <property type="project" value="UniProtKB-KW"/>
</dbReference>
<evidence type="ECO:0000313" key="8">
    <source>
        <dbReference type="Proteomes" id="UP000248786"/>
    </source>
</evidence>
<accession>A0A328ETJ8</accession>
<comment type="cofactor">
    <cofactor evidence="1">
        <name>Zn(2+)</name>
        <dbReference type="ChEBI" id="CHEBI:29105"/>
    </cofactor>
</comment>
<dbReference type="InterPro" id="IPR001279">
    <property type="entry name" value="Metallo-B-lactamas"/>
</dbReference>
<organism evidence="7 8">
    <name type="scientific">Dehalococcoides mccartyi</name>
    <dbReference type="NCBI Taxonomy" id="61435"/>
    <lineage>
        <taxon>Bacteria</taxon>
        <taxon>Bacillati</taxon>
        <taxon>Chloroflexota</taxon>
        <taxon>Dehalococcoidia</taxon>
        <taxon>Dehalococcoidales</taxon>
        <taxon>Dehalococcoidaceae</taxon>
        <taxon>Dehalococcoides</taxon>
    </lineage>
</organism>
<name>A0A328ETJ8_9CHLR</name>
<evidence type="ECO:0000259" key="5">
    <source>
        <dbReference type="SMART" id="SM00849"/>
    </source>
</evidence>
<evidence type="ECO:0000256" key="4">
    <source>
        <dbReference type="ARBA" id="ARBA00022833"/>
    </source>
</evidence>
<evidence type="ECO:0000256" key="3">
    <source>
        <dbReference type="ARBA" id="ARBA00022801"/>
    </source>
</evidence>
<reference evidence="8 9" key="1">
    <citation type="submission" date="2018-05" db="EMBL/GenBank/DDBJ databases">
        <title>Draft genome sequences of Dehalococcoides mccartyi strains RC and KS.</title>
        <authorList>
            <person name="Higgins S.A."/>
            <person name="Padilla-Crespo E."/>
            <person name="Loeffler F.E."/>
        </authorList>
    </citation>
    <scope>NUCLEOTIDE SEQUENCE [LARGE SCALE GENOMIC DNA]</scope>
    <source>
        <strain evidence="7 8">KS</strain>
        <strain evidence="6 9">RC</strain>
    </source>
</reference>
<evidence type="ECO:0000313" key="7">
    <source>
        <dbReference type="EMBL" id="RAL70978.1"/>
    </source>
</evidence>
<dbReference type="SMART" id="SM00849">
    <property type="entry name" value="Lactamase_B"/>
    <property type="match status" value="1"/>
</dbReference>
<dbReference type="InterPro" id="IPR051453">
    <property type="entry name" value="MBL_Glyoxalase_II"/>
</dbReference>
<dbReference type="PANTHER" id="PTHR46233">
    <property type="entry name" value="HYDROXYACYLGLUTATHIONE HYDROLASE GLOC"/>
    <property type="match status" value="1"/>
</dbReference>
<keyword evidence="4" id="KW-0862">Zinc</keyword>
<dbReference type="InterPro" id="IPR036866">
    <property type="entry name" value="RibonucZ/Hydroxyglut_hydro"/>
</dbReference>
<dbReference type="Pfam" id="PF00753">
    <property type="entry name" value="Lactamase_B"/>
    <property type="match status" value="1"/>
</dbReference>
<keyword evidence="3 7" id="KW-0378">Hydrolase</keyword>
<dbReference type="Proteomes" id="UP000248786">
    <property type="component" value="Unassembled WGS sequence"/>
</dbReference>
<sequence length="217" mass="23662">MCQNIILESYANMLNRKLRLGLLGTNCYILGDEESRHGLIIDPAAISDSIPETVTEYHLDVKYIVLTHGHLDHLAGLEYARKLYPEAKLCFHPADASLSENVELVSYLGMSALPTLAPDIPLSEGSTLELGKIKFSVISIPGHTPGGICLYTRGYLFSGDTLFNSGIGRSDFDKSDTEALRQNIVNGLLSLPPETLVFPGHGRETTIGKEKTGNSFI</sequence>
<keyword evidence="2" id="KW-0479">Metal-binding</keyword>
<evidence type="ECO:0000313" key="6">
    <source>
        <dbReference type="EMBL" id="RAL69654.1"/>
    </source>
</evidence>
<comment type="caution">
    <text evidence="7">The sequence shown here is derived from an EMBL/GenBank/DDBJ whole genome shotgun (WGS) entry which is preliminary data.</text>
</comment>
<dbReference type="EMBL" id="QGLD01000008">
    <property type="protein sequence ID" value="RAL70978.1"/>
    <property type="molecule type" value="Genomic_DNA"/>
</dbReference>
<protein>
    <submittedName>
        <fullName evidence="7">Hydroxyacylglutathione hydrolase</fullName>
        <ecNumber evidence="7">3.1.2.6</ecNumber>
    </submittedName>
</protein>
<dbReference type="SUPFAM" id="SSF56281">
    <property type="entry name" value="Metallo-hydrolase/oxidoreductase"/>
    <property type="match status" value="1"/>
</dbReference>
<gene>
    <name evidence="7" type="ORF">C1G86_0712</name>
    <name evidence="6" type="ORF">C1G87_0713</name>
</gene>
<dbReference type="AlphaFoldDB" id="A0A328ETJ8"/>